<reference evidence="3" key="1">
    <citation type="submission" date="2017-09" db="EMBL/GenBank/DDBJ databases">
        <title>Depth-based differentiation of microbial function through sediment-hosted aquifers and enrichment of novel symbionts in the deep terrestrial subsurface.</title>
        <authorList>
            <person name="Probst A.J."/>
            <person name="Ladd B."/>
            <person name="Jarett J.K."/>
            <person name="Geller-Mcgrath D.E."/>
            <person name="Sieber C.M.K."/>
            <person name="Emerson J.B."/>
            <person name="Anantharaman K."/>
            <person name="Thomas B.C."/>
            <person name="Malmstrom R."/>
            <person name="Stieglmeier M."/>
            <person name="Klingl A."/>
            <person name="Woyke T."/>
            <person name="Ryan C.M."/>
            <person name="Banfield J.F."/>
        </authorList>
    </citation>
    <scope>NUCLEOTIDE SEQUENCE [LARGE SCALE GENOMIC DNA]</scope>
</reference>
<proteinExistence type="predicted"/>
<evidence type="ECO:0000259" key="1">
    <source>
        <dbReference type="Pfam" id="PF01243"/>
    </source>
</evidence>
<name>A0A2M7M0C3_9BACT</name>
<dbReference type="EMBL" id="PFJI01000076">
    <property type="protein sequence ID" value="PIX73779.1"/>
    <property type="molecule type" value="Genomic_DNA"/>
</dbReference>
<evidence type="ECO:0000313" key="2">
    <source>
        <dbReference type="EMBL" id="PIX73779.1"/>
    </source>
</evidence>
<dbReference type="Proteomes" id="UP000229708">
    <property type="component" value="Unassembled WGS sequence"/>
</dbReference>
<organism evidence="2 3">
    <name type="scientific">Candidatus Roizmanbacteria bacterium CG_4_10_14_3_um_filter_33_21</name>
    <dbReference type="NCBI Taxonomy" id="1974830"/>
    <lineage>
        <taxon>Bacteria</taxon>
        <taxon>Candidatus Roizmaniibacteriota</taxon>
    </lineage>
</organism>
<dbReference type="InterPro" id="IPR011576">
    <property type="entry name" value="Pyridox_Oxase_N"/>
</dbReference>
<dbReference type="InterPro" id="IPR012349">
    <property type="entry name" value="Split_barrel_FMN-bd"/>
</dbReference>
<sequence length="120" mass="13545">MKINQRQKELLETEAIAVATINEDGSPNLIAVALAKVVFPSTIIITDNFMKHTPENIIKDSRICLAVWTKDWKEGYKFVGKAEYQTQGKWAKFVKEMKENKGYPAKAAIVVSVKNIYKLG</sequence>
<dbReference type="PANTHER" id="PTHR40660:SF1">
    <property type="entry name" value="5'-PHOSPHATE OXIDASE PUTATIVE DOMAIN-CONTAINING PROTEIN-RELATED"/>
    <property type="match status" value="1"/>
</dbReference>
<gene>
    <name evidence="2" type="ORF">COZ39_01850</name>
</gene>
<dbReference type="SUPFAM" id="SSF50475">
    <property type="entry name" value="FMN-binding split barrel"/>
    <property type="match status" value="1"/>
</dbReference>
<dbReference type="Gene3D" id="2.30.110.10">
    <property type="entry name" value="Electron Transport, Fmn-binding Protein, Chain A"/>
    <property type="match status" value="1"/>
</dbReference>
<protein>
    <recommendedName>
        <fullName evidence="1">Pyridoxamine 5'-phosphate oxidase N-terminal domain-containing protein</fullName>
    </recommendedName>
</protein>
<comment type="caution">
    <text evidence="2">The sequence shown here is derived from an EMBL/GenBank/DDBJ whole genome shotgun (WGS) entry which is preliminary data.</text>
</comment>
<accession>A0A2M7M0C3</accession>
<dbReference type="Pfam" id="PF01243">
    <property type="entry name" value="PNPOx_N"/>
    <property type="match status" value="1"/>
</dbReference>
<evidence type="ECO:0000313" key="3">
    <source>
        <dbReference type="Proteomes" id="UP000229708"/>
    </source>
</evidence>
<feature type="domain" description="Pyridoxamine 5'-phosphate oxidase N-terminal" evidence="1">
    <location>
        <begin position="8"/>
        <end position="118"/>
    </location>
</feature>
<dbReference type="PANTHER" id="PTHR40660">
    <property type="entry name" value="5'-PHOSPHATE OXIDASE PUTATIVE DOMAIN-CONTAINING PROTEIN-RELATED"/>
    <property type="match status" value="1"/>
</dbReference>
<dbReference type="AlphaFoldDB" id="A0A2M7M0C3"/>